<gene>
    <name evidence="3" type="ORF">PRECH8_24660</name>
</gene>
<dbReference type="InterPro" id="IPR012854">
    <property type="entry name" value="Cu_amine_oxidase-like_N"/>
</dbReference>
<organism evidence="3 4">
    <name type="scientific">Insulibacter thermoxylanivorax</name>
    <dbReference type="NCBI Taxonomy" id="2749268"/>
    <lineage>
        <taxon>Bacteria</taxon>
        <taxon>Bacillati</taxon>
        <taxon>Bacillota</taxon>
        <taxon>Bacilli</taxon>
        <taxon>Bacillales</taxon>
        <taxon>Paenibacillaceae</taxon>
        <taxon>Insulibacter</taxon>
    </lineage>
</organism>
<protein>
    <recommendedName>
        <fullName evidence="5">Copper amine oxidase N-terminal domain-containing protein</fullName>
    </recommendedName>
</protein>
<dbReference type="Pfam" id="PF07833">
    <property type="entry name" value="Cu_amine_oxidN1"/>
    <property type="match status" value="1"/>
</dbReference>
<dbReference type="PANTHER" id="PTHR40446:SF2">
    <property type="entry name" value="N-ACETYLGLUCOSAMINE-1-PHOSPHODIESTER ALPHA-N-ACETYLGLUCOSAMINIDASE"/>
    <property type="match status" value="1"/>
</dbReference>
<dbReference type="EMBL" id="BMAQ01000035">
    <property type="protein sequence ID" value="GFR39170.1"/>
    <property type="molecule type" value="Genomic_DNA"/>
</dbReference>
<evidence type="ECO:0008006" key="5">
    <source>
        <dbReference type="Google" id="ProtNLM"/>
    </source>
</evidence>
<dbReference type="AlphaFoldDB" id="A0A916VIC8"/>
<sequence length="814" mass="90017">MNSKQTVLGMARETNAVAGVNASFFHMNAALGNPLGAQIVDQELTVSPLFLKGWYSFGVTTDRKPVIGEYDFDGTVMTESGATYELRGINKPLMWDEDLNQSHTDSIFMYTSVWGPHPRAERSHYPPTEVLVVDGIVTQMSIDEMLDVEIPENGYLLRGEGKGAEFLQEHVNIGEPILTFYQMRDRHTGAPVDPTQFKMLIGGQTLLVDQGRATAYTTDVKNNSGYSPAARTAVGYSADGRYVYLLTADRSSTSRGMTLKELQEAMIQVGVWRGINLDGGGSTTMVARELGDTTASLVNTPSQGSMRQVVNGIGVYTTAPQGQIIGLIMDQMPFLFVGERAELPVRGYDEYYNPVTKIDLTSPEYEFSVTEGYGRFEQGRFIPSQKGKATITVKKGAAEAKTDVVIVDRTDIDRLVIEVPDAAIRNGSMLELTVKSKLKDGRSREVPADAIEWKIEGFRGSVSDGVLTVEEVAEDATARLIATYDGLSTAILLPTLAREMWADFDTTMPPISVDLIDPLAIVSYEVTNEVAGEAADSNVLKWRYDFSQIGQIYGSKPPKIAIEFNRGAGVEVQGNPQELVLDVYGDGKSSRLWLEATDTKGTLHTIPIGTIDWTGWRTVEIDLSSRKIPYPLTLQRLVQESPENPLPNIDLSMISLEELMAMVDPEVVRGELAIDNIVFQAVQMPADPENKRIELQVNNTKMLVDGEERTLDQPPVIIDRYTMVPIRFIVEALDGDVSYDPQTNKVTLVRGGQYIEMWIGEQEMNFNGRKVTAPIAPTALNNRTLVPVRVLSEYLGWDVYWDNDTQSITLIGRN</sequence>
<dbReference type="SUPFAM" id="SSF55383">
    <property type="entry name" value="Copper amine oxidase, domain N"/>
    <property type="match status" value="1"/>
</dbReference>
<feature type="domain" description="Copper amine oxidase-like N-terminal" evidence="1">
    <location>
        <begin position="704"/>
        <end position="809"/>
    </location>
</feature>
<evidence type="ECO:0000259" key="2">
    <source>
        <dbReference type="Pfam" id="PF09992"/>
    </source>
</evidence>
<evidence type="ECO:0000259" key="1">
    <source>
        <dbReference type="Pfam" id="PF07833"/>
    </source>
</evidence>
<evidence type="ECO:0000313" key="3">
    <source>
        <dbReference type="EMBL" id="GFR39170.1"/>
    </source>
</evidence>
<dbReference type="Pfam" id="PF09992">
    <property type="entry name" value="NAGPA"/>
    <property type="match status" value="1"/>
</dbReference>
<feature type="domain" description="Phosphodiester glycosidase" evidence="2">
    <location>
        <begin position="150"/>
        <end position="316"/>
    </location>
</feature>
<dbReference type="InterPro" id="IPR018711">
    <property type="entry name" value="NAGPA"/>
</dbReference>
<dbReference type="Gene3D" id="3.30.457.10">
    <property type="entry name" value="Copper amine oxidase-like, N-terminal domain"/>
    <property type="match status" value="1"/>
</dbReference>
<comment type="caution">
    <text evidence="3">The sequence shown here is derived from an EMBL/GenBank/DDBJ whole genome shotgun (WGS) entry which is preliminary data.</text>
</comment>
<name>A0A916VIC8_9BACL</name>
<proteinExistence type="predicted"/>
<dbReference type="InterPro" id="IPR036582">
    <property type="entry name" value="Mao_N_sf"/>
</dbReference>
<evidence type="ECO:0000313" key="4">
    <source>
        <dbReference type="Proteomes" id="UP000654993"/>
    </source>
</evidence>
<reference evidence="3" key="2">
    <citation type="journal article" date="2021" name="Data Brief">
        <title>Draft genome sequence data of the facultative, thermophilic, xylanolytic bacterium Paenibacillus sp. strain DA-C8.</title>
        <authorList>
            <person name="Chhe C."/>
            <person name="Uke A."/>
            <person name="Baramee S."/>
            <person name="Ungkulpasvich U."/>
            <person name="Tachaapaikoon C."/>
            <person name="Pason P."/>
            <person name="Waeonukul R."/>
            <person name="Ratanakhanokchai K."/>
            <person name="Kosugi A."/>
        </authorList>
    </citation>
    <scope>NUCLEOTIDE SEQUENCE</scope>
    <source>
        <strain evidence="3">DA-C8</strain>
    </source>
</reference>
<dbReference type="PANTHER" id="PTHR40446">
    <property type="entry name" value="N-ACETYLGLUCOSAMINE-1-PHOSPHODIESTER ALPHA-N-ACETYLGLUCOSAMINIDASE"/>
    <property type="match status" value="1"/>
</dbReference>
<keyword evidence="4" id="KW-1185">Reference proteome</keyword>
<dbReference type="RefSeq" id="WP_200967377.1">
    <property type="nucleotide sequence ID" value="NZ_BMAQ01000035.1"/>
</dbReference>
<accession>A0A916VIC8</accession>
<dbReference type="Proteomes" id="UP000654993">
    <property type="component" value="Unassembled WGS sequence"/>
</dbReference>
<reference evidence="3" key="1">
    <citation type="submission" date="2020-08" db="EMBL/GenBank/DDBJ databases">
        <authorList>
            <person name="Uke A."/>
            <person name="Chhe C."/>
            <person name="Baramee S."/>
            <person name="Kosugi A."/>
        </authorList>
    </citation>
    <scope>NUCLEOTIDE SEQUENCE</scope>
    <source>
        <strain evidence="3">DA-C8</strain>
    </source>
</reference>